<dbReference type="SMART" id="SM00454">
    <property type="entry name" value="SAM"/>
    <property type="match status" value="1"/>
</dbReference>
<dbReference type="SUPFAM" id="SSF55073">
    <property type="entry name" value="Nucleotide cyclase"/>
    <property type="match status" value="1"/>
</dbReference>
<evidence type="ECO:0000313" key="6">
    <source>
        <dbReference type="Proteomes" id="UP000054624"/>
    </source>
</evidence>
<dbReference type="SUPFAM" id="SSF48452">
    <property type="entry name" value="TPR-like"/>
    <property type="match status" value="1"/>
</dbReference>
<dbReference type="Gene3D" id="3.30.70.1230">
    <property type="entry name" value="Nucleotide cyclase"/>
    <property type="match status" value="1"/>
</dbReference>
<dbReference type="InterPro" id="IPR001660">
    <property type="entry name" value="SAM"/>
</dbReference>
<dbReference type="AlphaFoldDB" id="A0A158B8D9"/>
<dbReference type="Gene3D" id="1.10.150.50">
    <property type="entry name" value="Transcription Factor, Ets-1"/>
    <property type="match status" value="1"/>
</dbReference>
<keyword evidence="6" id="KW-1185">Reference proteome</keyword>
<dbReference type="Pfam" id="PF13191">
    <property type="entry name" value="AAA_16"/>
    <property type="match status" value="1"/>
</dbReference>
<dbReference type="PANTHER" id="PTHR16305:SF28">
    <property type="entry name" value="GUANYLATE CYCLASE DOMAIN-CONTAINING PROTEIN"/>
    <property type="match status" value="1"/>
</dbReference>
<dbReference type="GO" id="GO:0004016">
    <property type="term" value="F:adenylate cyclase activity"/>
    <property type="evidence" value="ECO:0007669"/>
    <property type="project" value="UniProtKB-ARBA"/>
</dbReference>
<dbReference type="InterPro" id="IPR029787">
    <property type="entry name" value="Nucleotide_cyclase"/>
</dbReference>
<dbReference type="InterPro" id="IPR027417">
    <property type="entry name" value="P-loop_NTPase"/>
</dbReference>
<dbReference type="GO" id="GO:0005524">
    <property type="term" value="F:ATP binding"/>
    <property type="evidence" value="ECO:0007669"/>
    <property type="project" value="UniProtKB-KW"/>
</dbReference>
<dbReference type="InterPro" id="IPR011990">
    <property type="entry name" value="TPR-like_helical_dom_sf"/>
</dbReference>
<dbReference type="Pfam" id="PF00536">
    <property type="entry name" value="SAM_1"/>
    <property type="match status" value="1"/>
</dbReference>
<dbReference type="GO" id="GO:0009190">
    <property type="term" value="P:cyclic nucleotide biosynthetic process"/>
    <property type="evidence" value="ECO:0007669"/>
    <property type="project" value="InterPro"/>
</dbReference>
<reference evidence="6" key="1">
    <citation type="submission" date="2016-01" db="EMBL/GenBank/DDBJ databases">
        <authorList>
            <person name="Peeters Charlotte."/>
        </authorList>
    </citation>
    <scope>NUCLEOTIDE SEQUENCE [LARGE SCALE GENOMIC DNA]</scope>
</reference>
<dbReference type="OrthoDB" id="51325at2"/>
<dbReference type="GO" id="GO:0005737">
    <property type="term" value="C:cytoplasm"/>
    <property type="evidence" value="ECO:0007669"/>
    <property type="project" value="TreeGrafter"/>
</dbReference>
<dbReference type="PROSITE" id="PS50105">
    <property type="entry name" value="SAM_DOMAIN"/>
    <property type="match status" value="1"/>
</dbReference>
<keyword evidence="2" id="KW-0067">ATP-binding</keyword>
<dbReference type="InterPro" id="IPR001054">
    <property type="entry name" value="A/G_cyclase"/>
</dbReference>
<dbReference type="InterPro" id="IPR041664">
    <property type="entry name" value="AAA_16"/>
</dbReference>
<dbReference type="CDD" id="cd07302">
    <property type="entry name" value="CHD"/>
    <property type="match status" value="1"/>
</dbReference>
<feature type="domain" description="SAM" evidence="3">
    <location>
        <begin position="1"/>
        <end position="61"/>
    </location>
</feature>
<dbReference type="GO" id="GO:0035556">
    <property type="term" value="P:intracellular signal transduction"/>
    <property type="evidence" value="ECO:0007669"/>
    <property type="project" value="InterPro"/>
</dbReference>
<evidence type="ECO:0000313" key="5">
    <source>
        <dbReference type="EMBL" id="SAK66016.1"/>
    </source>
</evidence>
<dbReference type="STRING" id="1777137.AWB76_03750"/>
<dbReference type="SMART" id="SM00044">
    <property type="entry name" value="CYCc"/>
    <property type="match status" value="1"/>
</dbReference>
<accession>A0A158B8D9</accession>
<proteinExistence type="predicted"/>
<dbReference type="PROSITE" id="PS50125">
    <property type="entry name" value="GUANYLATE_CYCLASE_2"/>
    <property type="match status" value="1"/>
</dbReference>
<dbReference type="SMART" id="SM00028">
    <property type="entry name" value="TPR"/>
    <property type="match status" value="4"/>
</dbReference>
<protein>
    <submittedName>
        <fullName evidence="5">Adenylate/guanylate cyclase</fullName>
    </submittedName>
</protein>
<dbReference type="EMBL" id="FCOI02000012">
    <property type="protein sequence ID" value="SAK66016.1"/>
    <property type="molecule type" value="Genomic_DNA"/>
</dbReference>
<evidence type="ECO:0000256" key="2">
    <source>
        <dbReference type="ARBA" id="ARBA00022840"/>
    </source>
</evidence>
<dbReference type="CDD" id="cd09487">
    <property type="entry name" value="SAM_superfamily"/>
    <property type="match status" value="1"/>
</dbReference>
<dbReference type="SUPFAM" id="SSF52540">
    <property type="entry name" value="P-loop containing nucleoside triphosphate hydrolases"/>
    <property type="match status" value="1"/>
</dbReference>
<evidence type="ECO:0000259" key="3">
    <source>
        <dbReference type="PROSITE" id="PS50105"/>
    </source>
</evidence>
<dbReference type="InterPro" id="IPR019734">
    <property type="entry name" value="TPR_rpt"/>
</dbReference>
<dbReference type="RefSeq" id="WP_061161569.1">
    <property type="nucleotide sequence ID" value="NZ_FCOI02000012.1"/>
</dbReference>
<sequence length="1094" mass="118117">MDIAQWLSGLALGQYARTFADNDIDAAMLPALTDADLKELGVQSLGHRKRLLAAIGALAAATPADEPAPPDDRRQVTVLFADLCGYTALSQTVDAEELRELVGCFTGIVDGIVLAYGGTVDKHIGDAVMALFGAPRAHETDSLRAARAALDIHTALADFSATSTHPLKAHIGIASGEVVAGTLGTAGAREYTVHGDSVNLAARLVAAASGGQTLLSDGVHRALGDGAVCEFIGEMRFKGIDLPTRVWCLHSAAREPVQANRGRFVGRQVELEQFRVIARACVAQRAGHVVYVRGAAGIGKTRLVEEMRAFGLTLGFTVHRGLVLDFGVGKGQDPVRAIIGGLLGLASSADDEARAAADGCVSAHVIEPEQRMFLHDLLDVPQTAEWRSRYDAMDHAARKCGKEAVVAALTAHACRRAPPMIVVEDLHWADAQLLGYLAAFASGVADGAGLLVMTSRVEGDPLDAAWRARLHDRPLATIDLGPLRREESLSLASHFIDATQRVAHACIERAAGNPLFLEQLLHNVEEGSGDMIPPSIQSLVLARMDRLAARDRAAFRAASVIGQRFDAALVRHLIDDPGYDCGVLVANALIVPEGDNFLFAHALIQESAYSTLLSGARRELHRRAAEWFGRRDPVLHAQHLDRAEDERAPRALLVAAIAQRAGHFTESALQLVARGLEIARTPRERHALMCFKGELQRDLGDIAASIDTYRAAVAQSPDDACLCDARLGLAEGLRVNEGLAEALTLIDAAQESAQRDDRVSELARLHHLRGNILFPLGRIDECRIEHERGLAYAKRLNAPEAEARALGGVADAAYAQGRMKSAFAHFSGAVALAREHGFGRIEVANRSMMGFSRMYLDEAREARADAVDGSREAALIGQPRAQLLCETLGVFACYELGDAHAMRLHLDRERALIRQLGARRFEAQSMEMQGRLLLDDGDRKEAVRMLRASLALCREVGMQFSAPKTLGALSLAVDDDAERVRLLDEGADLLRRGAVGHNHLWFHRDAIDAMLACNDTASAMRHVEALERYTQAEPLPWSQLFAARGRALAAWSAKRDEEAVARELRRVREALAQAGYARHLVAVDAALARGSQPG</sequence>
<dbReference type="PANTHER" id="PTHR16305">
    <property type="entry name" value="TESTICULAR SOLUBLE ADENYLYL CYCLASE"/>
    <property type="match status" value="1"/>
</dbReference>
<dbReference type="Pfam" id="PF00211">
    <property type="entry name" value="Guanylate_cyc"/>
    <property type="match status" value="1"/>
</dbReference>
<name>A0A158B8D9_9BURK</name>
<dbReference type="Gene3D" id="1.25.40.10">
    <property type="entry name" value="Tetratricopeptide repeat domain"/>
    <property type="match status" value="1"/>
</dbReference>
<dbReference type="InterPro" id="IPR013761">
    <property type="entry name" value="SAM/pointed_sf"/>
</dbReference>
<feature type="domain" description="Guanylate cyclase" evidence="4">
    <location>
        <begin position="77"/>
        <end position="205"/>
    </location>
</feature>
<dbReference type="SUPFAM" id="SSF47769">
    <property type="entry name" value="SAM/Pointed domain"/>
    <property type="match status" value="1"/>
</dbReference>
<dbReference type="Proteomes" id="UP000054624">
    <property type="component" value="Unassembled WGS sequence"/>
</dbReference>
<keyword evidence="1" id="KW-0547">Nucleotide-binding</keyword>
<organism evidence="5 6">
    <name type="scientific">Caballeronia temeraria</name>
    <dbReference type="NCBI Taxonomy" id="1777137"/>
    <lineage>
        <taxon>Bacteria</taxon>
        <taxon>Pseudomonadati</taxon>
        <taxon>Pseudomonadota</taxon>
        <taxon>Betaproteobacteria</taxon>
        <taxon>Burkholderiales</taxon>
        <taxon>Burkholderiaceae</taxon>
        <taxon>Caballeronia</taxon>
    </lineage>
</organism>
<evidence type="ECO:0000256" key="1">
    <source>
        <dbReference type="ARBA" id="ARBA00022741"/>
    </source>
</evidence>
<evidence type="ECO:0000259" key="4">
    <source>
        <dbReference type="PROSITE" id="PS50125"/>
    </source>
</evidence>
<gene>
    <name evidence="5" type="ORF">AWB76_03750</name>
</gene>